<gene>
    <name evidence="2" type="ORF">C8R26_1725</name>
    <name evidence="3" type="ORF">SAMN05216333_12512</name>
</gene>
<dbReference type="InterPro" id="IPR024072">
    <property type="entry name" value="DHFR-like_dom_sf"/>
</dbReference>
<dbReference type="EMBL" id="FODO01000025">
    <property type="protein sequence ID" value="SEO90832.1"/>
    <property type="molecule type" value="Genomic_DNA"/>
</dbReference>
<evidence type="ECO:0000313" key="5">
    <source>
        <dbReference type="Proteomes" id="UP000244128"/>
    </source>
</evidence>
<dbReference type="InterPro" id="IPR002734">
    <property type="entry name" value="RibDG_C"/>
</dbReference>
<dbReference type="InterPro" id="IPR050765">
    <property type="entry name" value="Riboflavin_Biosynth_HTPR"/>
</dbReference>
<dbReference type="EMBL" id="QAOI01000072">
    <property type="protein sequence ID" value="PTQ63742.1"/>
    <property type="molecule type" value="Genomic_DNA"/>
</dbReference>
<evidence type="ECO:0000259" key="1">
    <source>
        <dbReference type="Pfam" id="PF01872"/>
    </source>
</evidence>
<reference evidence="2 5" key="3">
    <citation type="submission" date="2018-04" db="EMBL/GenBank/DDBJ databases">
        <title>Active sludge and wastewater microbial communities from Klosterneuburg, Austria.</title>
        <authorList>
            <person name="Wagner M."/>
        </authorList>
    </citation>
    <scope>NUCLEOTIDE SEQUENCE [LARGE SCALE GENOMIC DNA]</scope>
    <source>
        <strain evidence="2 5">Nm49</strain>
    </source>
</reference>
<organism evidence="3 4">
    <name type="scientific">Nitrosomonas oligotropha</name>
    <dbReference type="NCBI Taxonomy" id="42354"/>
    <lineage>
        <taxon>Bacteria</taxon>
        <taxon>Pseudomonadati</taxon>
        <taxon>Pseudomonadota</taxon>
        <taxon>Betaproteobacteria</taxon>
        <taxon>Nitrosomonadales</taxon>
        <taxon>Nitrosomonadaceae</taxon>
        <taxon>Nitrosomonas</taxon>
    </lineage>
</organism>
<reference evidence="4" key="2">
    <citation type="submission" date="2016-10" db="EMBL/GenBank/DDBJ databases">
        <authorList>
            <person name="Varghese N."/>
            <person name="Submissions S."/>
        </authorList>
    </citation>
    <scope>NUCLEOTIDE SEQUENCE [LARGE SCALE GENOMIC DNA]</scope>
    <source>
        <strain evidence="4">Nm76</strain>
    </source>
</reference>
<accession>A0A1H8TIR8</accession>
<dbReference type="PANTHER" id="PTHR38011">
    <property type="entry name" value="DIHYDROFOLATE REDUCTASE FAMILY PROTEIN (AFU_ORTHOLOGUE AFUA_8G06820)"/>
    <property type="match status" value="1"/>
</dbReference>
<dbReference type="GO" id="GO:0008703">
    <property type="term" value="F:5-amino-6-(5-phosphoribosylamino)uracil reductase activity"/>
    <property type="evidence" value="ECO:0007669"/>
    <property type="project" value="InterPro"/>
</dbReference>
<reference evidence="3" key="1">
    <citation type="submission" date="2016-10" db="EMBL/GenBank/DDBJ databases">
        <authorList>
            <person name="de Groot N.N."/>
        </authorList>
    </citation>
    <scope>NUCLEOTIDE SEQUENCE [LARGE SCALE GENOMIC DNA]</scope>
    <source>
        <strain evidence="3">Nm76</strain>
    </source>
</reference>
<dbReference type="GO" id="GO:0009231">
    <property type="term" value="P:riboflavin biosynthetic process"/>
    <property type="evidence" value="ECO:0007669"/>
    <property type="project" value="InterPro"/>
</dbReference>
<evidence type="ECO:0000313" key="3">
    <source>
        <dbReference type="EMBL" id="SEO90832.1"/>
    </source>
</evidence>
<dbReference type="PANTHER" id="PTHR38011:SF11">
    <property type="entry name" value="2,5-DIAMINO-6-RIBOSYLAMINO-4(3H)-PYRIMIDINONE 5'-PHOSPHATE REDUCTASE"/>
    <property type="match status" value="1"/>
</dbReference>
<dbReference type="SUPFAM" id="SSF53597">
    <property type="entry name" value="Dihydrofolate reductase-like"/>
    <property type="match status" value="1"/>
</dbReference>
<proteinExistence type="predicted"/>
<sequence length="180" mass="20287">MSLDGYIAGPKDEMDWFTKNFNDEIGEELLSQRAQQDTVLLGETTYKFFADIWPEEPNTDPFAKHINQVKKIVFSKTLTFAPWGQYKAADIINGNTLEEINKLKKEPGKDIVIIGSANLIQNLAALDLIDEYQIMLEPIILGGGKPLFLNYKDPVDLQLSKSRAFTNGAVALYYQPIKNT</sequence>
<dbReference type="Gene3D" id="3.40.430.10">
    <property type="entry name" value="Dihydrofolate Reductase, subunit A"/>
    <property type="match status" value="1"/>
</dbReference>
<keyword evidence="4" id="KW-1185">Reference proteome</keyword>
<evidence type="ECO:0000313" key="4">
    <source>
        <dbReference type="Proteomes" id="UP000198814"/>
    </source>
</evidence>
<evidence type="ECO:0000313" key="2">
    <source>
        <dbReference type="EMBL" id="PTQ63742.1"/>
    </source>
</evidence>
<dbReference type="STRING" id="42354.SAMN05216333_12512"/>
<feature type="domain" description="Bacterial bifunctional deaminase-reductase C-terminal" evidence="1">
    <location>
        <begin position="1"/>
        <end position="170"/>
    </location>
</feature>
<dbReference type="Proteomes" id="UP000198814">
    <property type="component" value="Unassembled WGS sequence"/>
</dbReference>
<name>A0A1H8TIR8_9PROT</name>
<dbReference type="Pfam" id="PF01872">
    <property type="entry name" value="RibD_C"/>
    <property type="match status" value="1"/>
</dbReference>
<protein>
    <submittedName>
        <fullName evidence="3">Dihydrofolate reductase</fullName>
    </submittedName>
</protein>
<dbReference type="Proteomes" id="UP000244128">
    <property type="component" value="Unassembled WGS sequence"/>
</dbReference>
<dbReference type="AlphaFoldDB" id="A0A1H8TIR8"/>